<name>A0A7E4URQ8_PANRE</name>
<dbReference type="AlphaFoldDB" id="A0A7E4URQ8"/>
<accession>A0A7E4URQ8</accession>
<dbReference type="Proteomes" id="UP000492821">
    <property type="component" value="Unassembled WGS sequence"/>
</dbReference>
<organism evidence="1 2">
    <name type="scientific">Panagrellus redivivus</name>
    <name type="common">Microworm</name>
    <dbReference type="NCBI Taxonomy" id="6233"/>
    <lineage>
        <taxon>Eukaryota</taxon>
        <taxon>Metazoa</taxon>
        <taxon>Ecdysozoa</taxon>
        <taxon>Nematoda</taxon>
        <taxon>Chromadorea</taxon>
        <taxon>Rhabditida</taxon>
        <taxon>Tylenchina</taxon>
        <taxon>Panagrolaimomorpha</taxon>
        <taxon>Panagrolaimoidea</taxon>
        <taxon>Panagrolaimidae</taxon>
        <taxon>Panagrellus</taxon>
    </lineage>
</organism>
<protein>
    <submittedName>
        <fullName evidence="2">P-loop containing nucleoside triphosphate hydrolase protein</fullName>
    </submittedName>
</protein>
<evidence type="ECO:0000313" key="2">
    <source>
        <dbReference type="WBParaSite" id="Pan_g1208.t1"/>
    </source>
</evidence>
<reference evidence="2" key="2">
    <citation type="submission" date="2020-10" db="UniProtKB">
        <authorList>
            <consortium name="WormBaseParasite"/>
        </authorList>
    </citation>
    <scope>IDENTIFICATION</scope>
</reference>
<dbReference type="WBParaSite" id="Pan_g1208.t1">
    <property type="protein sequence ID" value="Pan_g1208.t1"/>
    <property type="gene ID" value="Pan_g1208"/>
</dbReference>
<proteinExistence type="predicted"/>
<sequence>MRIMLNLYSAEFIKDKLHLKERQNDVADMPVPTDDSKPVLIPKYITFQHAEAGTLTKYIDRRLFCINSEMTYLKESHFAPAELEYLIKQSSKNLLILDSVLTEPVYFSHIWPLLKRVPEIVLRIKNLVIDGGITHALRHRPWEVRTNVIHLYECCASENEIMEVIECLLAFPTFPTRFDWCLKPQVQNIPLQPIANKIKERMRVAGYVLDRTNGACMDTAMDDFVYDKTLIVRTRQKIFHVLVLPHD</sequence>
<evidence type="ECO:0000313" key="1">
    <source>
        <dbReference type="Proteomes" id="UP000492821"/>
    </source>
</evidence>
<keyword evidence="1" id="KW-1185">Reference proteome</keyword>
<reference evidence="1" key="1">
    <citation type="journal article" date="2013" name="Genetics">
        <title>The draft genome and transcriptome of Panagrellus redivivus are shaped by the harsh demands of a free-living lifestyle.</title>
        <authorList>
            <person name="Srinivasan J."/>
            <person name="Dillman A.R."/>
            <person name="Macchietto M.G."/>
            <person name="Heikkinen L."/>
            <person name="Lakso M."/>
            <person name="Fracchia K.M."/>
            <person name="Antoshechkin I."/>
            <person name="Mortazavi A."/>
            <person name="Wong G."/>
            <person name="Sternberg P.W."/>
        </authorList>
    </citation>
    <scope>NUCLEOTIDE SEQUENCE [LARGE SCALE GENOMIC DNA]</scope>
    <source>
        <strain evidence="1">MT8872</strain>
    </source>
</reference>